<dbReference type="HAMAP" id="MF_01161">
    <property type="entry name" value="tRNA_Ile_lys_synt"/>
    <property type="match status" value="1"/>
</dbReference>
<dbReference type="Gene3D" id="3.40.50.620">
    <property type="entry name" value="HUPs"/>
    <property type="match status" value="1"/>
</dbReference>
<comment type="function">
    <text evidence="8">Ligates lysine onto the cytidine present at position 34 of the AUA codon-specific tRNA(Ile) that contains the anticodon CAU, in an ATP-dependent manner. Cytidine is converted to lysidine, thus changing the amino acid specificity of the tRNA from methionine to isoleucine.</text>
</comment>
<dbReference type="PANTHER" id="PTHR43033:SF1">
    <property type="entry name" value="TRNA(ILE)-LYSIDINE SYNTHASE-RELATED"/>
    <property type="match status" value="1"/>
</dbReference>
<dbReference type="NCBIfam" id="TIGR02432">
    <property type="entry name" value="lysidine_TilS_N"/>
    <property type="match status" value="1"/>
</dbReference>
<comment type="similarity">
    <text evidence="8">Belongs to the tRNA(Ile)-lysidine synthase family.</text>
</comment>
<sequence length="462" mass="52056">MKDKVWNYMQEFQMTVPGDRIVLGVSGGGDSMALLHVLSALRKKGGYELAVVHVNHGIRGQEALADQQFVENVCQSMEIPCRSIFCRVKELAARKGLSEEEAGREARREAMEAYCTQWGGTKIAMAHHRDDLAETVLHHLARGCGLRGLSGIQPVNGRVIHPFLCINRKEIEQYLEENQIVCRTDSTNLTDAYTRNKIRHHLLPFLTEQINGRAVEHIASAAFLAGEADAFLRDQGEIHLRQNSERVSGGLFLPQAFFQGPHIVKLYALARAAEDLAAGKRDLTRKQMEGILQLAEKPVGKQLPFYQGIYGIRRYDGVLLTKELRSGKGAEENAPVQLCVPGVTEIANGRFFCRIFPYTGQDIAEKKYTKWLDYDKISKNLTVRRRMQGDYITVTKEGGRKKLKDFYINEKIPRDDRGNVWLIASGPEVLWAVGVRLGETCKISKETRTVLEIIYQGGTWNE</sequence>
<evidence type="ECO:0000256" key="3">
    <source>
        <dbReference type="ARBA" id="ARBA00022598"/>
    </source>
</evidence>
<feature type="binding site" evidence="8">
    <location>
        <begin position="26"/>
        <end position="31"/>
    </location>
    <ligand>
        <name>ATP</name>
        <dbReference type="ChEBI" id="CHEBI:30616"/>
    </ligand>
</feature>
<dbReference type="GO" id="GO:0006400">
    <property type="term" value="P:tRNA modification"/>
    <property type="evidence" value="ECO:0007669"/>
    <property type="project" value="UniProtKB-UniRule"/>
</dbReference>
<keyword evidence="6 8" id="KW-0067">ATP-binding</keyword>
<organism evidence="10 11">
    <name type="scientific">Candidatus Blautia gallistercoris</name>
    <dbReference type="NCBI Taxonomy" id="2838490"/>
    <lineage>
        <taxon>Bacteria</taxon>
        <taxon>Bacillati</taxon>
        <taxon>Bacillota</taxon>
        <taxon>Clostridia</taxon>
        <taxon>Lachnospirales</taxon>
        <taxon>Lachnospiraceae</taxon>
        <taxon>Blautia</taxon>
    </lineage>
</organism>
<comment type="subcellular location">
    <subcellularLocation>
        <location evidence="1 8">Cytoplasm</location>
    </subcellularLocation>
</comment>
<protein>
    <recommendedName>
        <fullName evidence="8">tRNA(Ile)-lysidine synthase</fullName>
        <ecNumber evidence="8">6.3.4.19</ecNumber>
    </recommendedName>
    <alternativeName>
        <fullName evidence="8">tRNA(Ile)-2-lysyl-cytidine synthase</fullName>
    </alternativeName>
    <alternativeName>
        <fullName evidence="8">tRNA(Ile)-lysidine synthetase</fullName>
    </alternativeName>
</protein>
<dbReference type="CDD" id="cd01992">
    <property type="entry name" value="TilS_N"/>
    <property type="match status" value="1"/>
</dbReference>
<proteinExistence type="inferred from homology"/>
<dbReference type="SMART" id="SM00977">
    <property type="entry name" value="TilS_C"/>
    <property type="match status" value="1"/>
</dbReference>
<dbReference type="InterPro" id="IPR011063">
    <property type="entry name" value="TilS/TtcA_N"/>
</dbReference>
<evidence type="ECO:0000256" key="7">
    <source>
        <dbReference type="ARBA" id="ARBA00048539"/>
    </source>
</evidence>
<evidence type="ECO:0000256" key="1">
    <source>
        <dbReference type="ARBA" id="ARBA00004496"/>
    </source>
</evidence>
<keyword evidence="2 8" id="KW-0963">Cytoplasm</keyword>
<keyword evidence="4 8" id="KW-0819">tRNA processing</keyword>
<dbReference type="GO" id="GO:0005737">
    <property type="term" value="C:cytoplasm"/>
    <property type="evidence" value="ECO:0007669"/>
    <property type="project" value="UniProtKB-SubCell"/>
</dbReference>
<dbReference type="Proteomes" id="UP000886817">
    <property type="component" value="Unassembled WGS sequence"/>
</dbReference>
<dbReference type="AlphaFoldDB" id="A0A9D1WIP5"/>
<evidence type="ECO:0000256" key="2">
    <source>
        <dbReference type="ARBA" id="ARBA00022490"/>
    </source>
</evidence>
<evidence type="ECO:0000259" key="9">
    <source>
        <dbReference type="SMART" id="SM00977"/>
    </source>
</evidence>
<gene>
    <name evidence="8 10" type="primary">tilS</name>
    <name evidence="10" type="ORF">IAA45_07450</name>
</gene>
<dbReference type="InterPro" id="IPR014729">
    <property type="entry name" value="Rossmann-like_a/b/a_fold"/>
</dbReference>
<evidence type="ECO:0000256" key="4">
    <source>
        <dbReference type="ARBA" id="ARBA00022694"/>
    </source>
</evidence>
<dbReference type="Pfam" id="PF11734">
    <property type="entry name" value="TilS_C"/>
    <property type="match status" value="1"/>
</dbReference>
<keyword evidence="5 8" id="KW-0547">Nucleotide-binding</keyword>
<dbReference type="SUPFAM" id="SSF56037">
    <property type="entry name" value="PheT/TilS domain"/>
    <property type="match status" value="1"/>
</dbReference>
<dbReference type="GO" id="GO:0005524">
    <property type="term" value="F:ATP binding"/>
    <property type="evidence" value="ECO:0007669"/>
    <property type="project" value="UniProtKB-UniRule"/>
</dbReference>
<dbReference type="InterPro" id="IPR012094">
    <property type="entry name" value="tRNA_Ile_lys_synt"/>
</dbReference>
<dbReference type="SUPFAM" id="SSF52402">
    <property type="entry name" value="Adenine nucleotide alpha hydrolases-like"/>
    <property type="match status" value="1"/>
</dbReference>
<evidence type="ECO:0000256" key="5">
    <source>
        <dbReference type="ARBA" id="ARBA00022741"/>
    </source>
</evidence>
<accession>A0A9D1WIP5</accession>
<dbReference type="GO" id="GO:0032267">
    <property type="term" value="F:tRNA(Ile)-lysidine synthase activity"/>
    <property type="evidence" value="ECO:0007669"/>
    <property type="project" value="UniProtKB-EC"/>
</dbReference>
<dbReference type="EC" id="6.3.4.19" evidence="8"/>
<comment type="catalytic activity">
    <reaction evidence="7 8">
        <text>cytidine(34) in tRNA(Ile2) + L-lysine + ATP = lysidine(34) in tRNA(Ile2) + AMP + diphosphate + H(+)</text>
        <dbReference type="Rhea" id="RHEA:43744"/>
        <dbReference type="Rhea" id="RHEA-COMP:10625"/>
        <dbReference type="Rhea" id="RHEA-COMP:10670"/>
        <dbReference type="ChEBI" id="CHEBI:15378"/>
        <dbReference type="ChEBI" id="CHEBI:30616"/>
        <dbReference type="ChEBI" id="CHEBI:32551"/>
        <dbReference type="ChEBI" id="CHEBI:33019"/>
        <dbReference type="ChEBI" id="CHEBI:82748"/>
        <dbReference type="ChEBI" id="CHEBI:83665"/>
        <dbReference type="ChEBI" id="CHEBI:456215"/>
        <dbReference type="EC" id="6.3.4.19"/>
    </reaction>
</comment>
<evidence type="ECO:0000256" key="8">
    <source>
        <dbReference type="HAMAP-Rule" id="MF_01161"/>
    </source>
</evidence>
<keyword evidence="3 8" id="KW-0436">Ligase</keyword>
<evidence type="ECO:0000313" key="11">
    <source>
        <dbReference type="Proteomes" id="UP000886817"/>
    </source>
</evidence>
<dbReference type="PANTHER" id="PTHR43033">
    <property type="entry name" value="TRNA(ILE)-LYSIDINE SYNTHASE-RELATED"/>
    <property type="match status" value="1"/>
</dbReference>
<reference evidence="10" key="1">
    <citation type="journal article" date="2021" name="PeerJ">
        <title>Extensive microbial diversity within the chicken gut microbiome revealed by metagenomics and culture.</title>
        <authorList>
            <person name="Gilroy R."/>
            <person name="Ravi A."/>
            <person name="Getino M."/>
            <person name="Pursley I."/>
            <person name="Horton D.L."/>
            <person name="Alikhan N.F."/>
            <person name="Baker D."/>
            <person name="Gharbi K."/>
            <person name="Hall N."/>
            <person name="Watson M."/>
            <person name="Adriaenssens E.M."/>
            <person name="Foster-Nyarko E."/>
            <person name="Jarju S."/>
            <person name="Secka A."/>
            <person name="Antonio M."/>
            <person name="Oren A."/>
            <person name="Chaudhuri R.R."/>
            <person name="La Ragione R."/>
            <person name="Hildebrand F."/>
            <person name="Pallen M.J."/>
        </authorList>
    </citation>
    <scope>NUCLEOTIDE SEQUENCE</scope>
    <source>
        <strain evidence="10">ChiSjej1B19-8411</strain>
    </source>
</reference>
<name>A0A9D1WIP5_9FIRM</name>
<evidence type="ECO:0000313" key="10">
    <source>
        <dbReference type="EMBL" id="HIX59532.1"/>
    </source>
</evidence>
<dbReference type="Pfam" id="PF01171">
    <property type="entry name" value="ATP_bind_3"/>
    <property type="match status" value="1"/>
</dbReference>
<dbReference type="NCBIfam" id="TIGR02433">
    <property type="entry name" value="lysidine_TilS_C"/>
    <property type="match status" value="1"/>
</dbReference>
<dbReference type="InterPro" id="IPR012796">
    <property type="entry name" value="Lysidine-tRNA-synth_C"/>
</dbReference>
<comment type="caution">
    <text evidence="10">The sequence shown here is derived from an EMBL/GenBank/DDBJ whole genome shotgun (WGS) entry which is preliminary data.</text>
</comment>
<dbReference type="InterPro" id="IPR012795">
    <property type="entry name" value="tRNA_Ile_lys_synt_N"/>
</dbReference>
<feature type="domain" description="Lysidine-tRNA(Ile) synthetase C-terminal" evidence="9">
    <location>
        <begin position="381"/>
        <end position="453"/>
    </location>
</feature>
<dbReference type="EMBL" id="DXEX01000159">
    <property type="protein sequence ID" value="HIX59532.1"/>
    <property type="molecule type" value="Genomic_DNA"/>
</dbReference>
<evidence type="ECO:0000256" key="6">
    <source>
        <dbReference type="ARBA" id="ARBA00022840"/>
    </source>
</evidence>
<reference evidence="10" key="2">
    <citation type="submission" date="2021-04" db="EMBL/GenBank/DDBJ databases">
        <authorList>
            <person name="Gilroy R."/>
        </authorList>
    </citation>
    <scope>NUCLEOTIDE SEQUENCE</scope>
    <source>
        <strain evidence="10">ChiSjej1B19-8411</strain>
    </source>
</reference>
<comment type="domain">
    <text evidence="8">The N-terminal region contains the highly conserved SGGXDS motif, predicted to be a P-loop motif involved in ATP binding.</text>
</comment>